<evidence type="ECO:0000259" key="7">
    <source>
        <dbReference type="PROSITE" id="PS51879"/>
    </source>
</evidence>
<dbReference type="Proteomes" id="UP000593562">
    <property type="component" value="Unassembled WGS sequence"/>
</dbReference>
<keyword evidence="9" id="KW-1185">Reference proteome</keyword>
<gene>
    <name evidence="8" type="ORF">HS088_TW19G00450</name>
</gene>
<dbReference type="PANTHER" id="PTHR32263:SF12">
    <property type="entry name" value="INACTIVE POLY [ADP-RIBOSE] POLYMERASE SRO4-RELATED"/>
    <property type="match status" value="1"/>
</dbReference>
<dbReference type="PANTHER" id="PTHR32263">
    <property type="entry name" value="INACTIVE POLY [ADP-RIBOSE] POLYMERASE SRO4-RELATED"/>
    <property type="match status" value="1"/>
</dbReference>
<dbReference type="InterPro" id="IPR044964">
    <property type="entry name" value="RCD1/SRO1-5"/>
</dbReference>
<feature type="domain" description="PARP catalytic" evidence="6">
    <location>
        <begin position="79"/>
        <end position="299"/>
    </location>
</feature>
<dbReference type="PROSITE" id="PS51879">
    <property type="entry name" value="RST"/>
    <property type="match status" value="1"/>
</dbReference>
<feature type="domain" description="RST" evidence="7">
    <location>
        <begin position="289"/>
        <end position="360"/>
    </location>
</feature>
<dbReference type="Pfam" id="PF12174">
    <property type="entry name" value="RST"/>
    <property type="match status" value="1"/>
</dbReference>
<reference evidence="8 9" key="1">
    <citation type="journal article" date="2020" name="Nat. Commun.">
        <title>Genome of Tripterygium wilfordii and identification of cytochrome P450 involved in triptolide biosynthesis.</title>
        <authorList>
            <person name="Tu L."/>
            <person name="Su P."/>
            <person name="Zhang Z."/>
            <person name="Gao L."/>
            <person name="Wang J."/>
            <person name="Hu T."/>
            <person name="Zhou J."/>
            <person name="Zhang Y."/>
            <person name="Zhao Y."/>
            <person name="Liu Y."/>
            <person name="Song Y."/>
            <person name="Tong Y."/>
            <person name="Lu Y."/>
            <person name="Yang J."/>
            <person name="Xu C."/>
            <person name="Jia M."/>
            <person name="Peters R.J."/>
            <person name="Huang L."/>
            <person name="Gao W."/>
        </authorList>
    </citation>
    <scope>NUCLEOTIDE SEQUENCE [LARGE SCALE GENOMIC DNA]</scope>
    <source>
        <strain evidence="9">cv. XIE 37</strain>
        <tissue evidence="8">Leaf</tissue>
    </source>
</reference>
<name>A0A7J7C9S3_TRIWF</name>
<accession>A0A7J7C9S3</accession>
<evidence type="ECO:0000256" key="2">
    <source>
        <dbReference type="ARBA" id="ARBA00022473"/>
    </source>
</evidence>
<dbReference type="GO" id="GO:0005634">
    <property type="term" value="C:nucleus"/>
    <property type="evidence" value="ECO:0007669"/>
    <property type="project" value="UniProtKB-SubCell"/>
</dbReference>
<dbReference type="EMBL" id="JAAARO010000019">
    <property type="protein sequence ID" value="KAF5730850.1"/>
    <property type="molecule type" value="Genomic_DNA"/>
</dbReference>
<keyword evidence="2" id="KW-0217">Developmental protein</keyword>
<keyword evidence="3" id="KW-0346">Stress response</keyword>
<evidence type="ECO:0000313" key="8">
    <source>
        <dbReference type="EMBL" id="KAF5730850.1"/>
    </source>
</evidence>
<evidence type="ECO:0000256" key="4">
    <source>
        <dbReference type="ARBA" id="ARBA00023242"/>
    </source>
</evidence>
<evidence type="ECO:0000256" key="3">
    <source>
        <dbReference type="ARBA" id="ARBA00023016"/>
    </source>
</evidence>
<evidence type="ECO:0000259" key="6">
    <source>
        <dbReference type="PROSITE" id="PS51059"/>
    </source>
</evidence>
<sequence>MENNSDSTPLIPIPIEPAAEVMPENSVENSVDLDDNMPENSVENSVDLDNISFDNDDSQTASDTSVLESEHDALISDGESSAAKGESFGSGLTRLLQGDNVHDQIKRTFLHGLRFLEALPEVVSIDRNSFPGPIGQAKLQAFEMFVKATEERRGGDANVTYAWFPATGDEIRRILQDGFGQDNITNGLCGCGVYLSPDESPTESFKRSVADKYGIHHLLRCRVILGNLEIVPPDSRQSHPFSDQFDSGLAVTGPTTRRYVVWSTYMNTHILPEYVVSFRPPPCLKGFMMTPTSPWISFPALLSLLSKCVPARDMLLISMYYRDHRANKMSRSEMIRQIRKITGDELLIAMIKAFRGKGSMPQSAVRNRVREGCDAVGMDAAQMNKENEESKF</sequence>
<feature type="region of interest" description="Disordered" evidence="5">
    <location>
        <begin position="1"/>
        <end position="64"/>
    </location>
</feature>
<protein>
    <submittedName>
        <fullName evidence="8">Inactive poly</fullName>
    </submittedName>
</protein>
<dbReference type="InterPro" id="IPR012317">
    <property type="entry name" value="Poly(ADP-ribose)pol_cat_dom"/>
</dbReference>
<dbReference type="PROSITE" id="PS51059">
    <property type="entry name" value="PARP_CATALYTIC"/>
    <property type="match status" value="1"/>
</dbReference>
<evidence type="ECO:0000256" key="1">
    <source>
        <dbReference type="ARBA" id="ARBA00004123"/>
    </source>
</evidence>
<dbReference type="GO" id="GO:0003950">
    <property type="term" value="F:NAD+ poly-ADP-ribosyltransferase activity"/>
    <property type="evidence" value="ECO:0007669"/>
    <property type="project" value="InterPro"/>
</dbReference>
<dbReference type="InterPro" id="IPR022003">
    <property type="entry name" value="RST"/>
</dbReference>
<comment type="caution">
    <text evidence="8">The sequence shown here is derived from an EMBL/GenBank/DDBJ whole genome shotgun (WGS) entry which is preliminary data.</text>
</comment>
<keyword evidence="4" id="KW-0539">Nucleus</keyword>
<organism evidence="8 9">
    <name type="scientific">Tripterygium wilfordii</name>
    <name type="common">Thunder God vine</name>
    <dbReference type="NCBI Taxonomy" id="458696"/>
    <lineage>
        <taxon>Eukaryota</taxon>
        <taxon>Viridiplantae</taxon>
        <taxon>Streptophyta</taxon>
        <taxon>Embryophyta</taxon>
        <taxon>Tracheophyta</taxon>
        <taxon>Spermatophyta</taxon>
        <taxon>Magnoliopsida</taxon>
        <taxon>eudicotyledons</taxon>
        <taxon>Gunneridae</taxon>
        <taxon>Pentapetalae</taxon>
        <taxon>rosids</taxon>
        <taxon>fabids</taxon>
        <taxon>Celastrales</taxon>
        <taxon>Celastraceae</taxon>
        <taxon>Tripterygium</taxon>
    </lineage>
</organism>
<comment type="subcellular location">
    <subcellularLocation>
        <location evidence="1">Nucleus</location>
    </subcellularLocation>
</comment>
<dbReference type="InParanoid" id="A0A7J7C9S3"/>
<dbReference type="SUPFAM" id="SSF56399">
    <property type="entry name" value="ADP-ribosylation"/>
    <property type="match status" value="1"/>
</dbReference>
<dbReference type="Gene3D" id="3.90.228.10">
    <property type="match status" value="1"/>
</dbReference>
<proteinExistence type="predicted"/>
<evidence type="ECO:0000313" key="9">
    <source>
        <dbReference type="Proteomes" id="UP000593562"/>
    </source>
</evidence>
<dbReference type="FunCoup" id="A0A7J7C9S3">
    <property type="interactions" value="4"/>
</dbReference>
<dbReference type="AlphaFoldDB" id="A0A7J7C9S3"/>
<evidence type="ECO:0000256" key="5">
    <source>
        <dbReference type="SAM" id="MobiDB-lite"/>
    </source>
</evidence>